<dbReference type="Proteomes" id="UP000030781">
    <property type="component" value="Unassembled WGS sequence"/>
</dbReference>
<proteinExistence type="predicted"/>
<dbReference type="InterPro" id="IPR008936">
    <property type="entry name" value="Rho_GTPase_activation_prot"/>
</dbReference>
<dbReference type="VEuPathDB" id="AmoebaDB:EHI8A_204750"/>
<dbReference type="SUPFAM" id="SSF48350">
    <property type="entry name" value="GTPase activation domain, GAP"/>
    <property type="match status" value="1"/>
</dbReference>
<evidence type="ECO:0000313" key="1">
    <source>
        <dbReference type="EMBL" id="EMH72801.1"/>
    </source>
</evidence>
<dbReference type="EMBL" id="KB611464">
    <property type="protein sequence ID" value="EMH72801.1"/>
    <property type="molecule type" value="Genomic_DNA"/>
</dbReference>
<name>M3UII3_ENTH1</name>
<dbReference type="AlphaFoldDB" id="M3UII3"/>
<organism evidence="1 2">
    <name type="scientific">Entamoeba histolytica HM-1:IMSS-B</name>
    <dbReference type="NCBI Taxonomy" id="885319"/>
    <lineage>
        <taxon>Eukaryota</taxon>
        <taxon>Amoebozoa</taxon>
        <taxon>Evosea</taxon>
        <taxon>Archamoebae</taxon>
        <taxon>Mastigamoebida</taxon>
        <taxon>Entamoebidae</taxon>
        <taxon>Entamoeba</taxon>
    </lineage>
</organism>
<evidence type="ECO:0000313" key="2">
    <source>
        <dbReference type="Proteomes" id="UP000030781"/>
    </source>
</evidence>
<dbReference type="CDD" id="cd00159">
    <property type="entry name" value="RhoGAP"/>
    <property type="match status" value="1"/>
</dbReference>
<reference evidence="1 2" key="1">
    <citation type="submission" date="2013-01" db="EMBL/GenBank/DDBJ databases">
        <authorList>
            <person name="Hannick L."/>
            <person name="Zafar N."/>
            <person name="Lorenzi H."/>
            <person name="Ali I.A."/>
            <person name="Petri W.P."/>
            <person name="Caler E."/>
        </authorList>
    </citation>
    <scope>NUCLEOTIDE SEQUENCE [LARGE SCALE GENOMIC DNA]</scope>
    <source>
        <strain evidence="2">HM3:IMSS-B</strain>
    </source>
</reference>
<accession>M3UII3</accession>
<dbReference type="Gene3D" id="1.10.555.10">
    <property type="entry name" value="Rho GTPase activation protein"/>
    <property type="match status" value="1"/>
</dbReference>
<sequence>MILNTIKKSYNKKTPINSFSDFLILMQQFTNDMSTKVIIKSLVAEYTTTQFDYSNPVYIDTPQLAEYYVMILTENELTLTDCPKKAFQRRSEFDFKDIIVLKIVNLKIIPSKTIDDYKLLKIVETKPTCRRTFKIIFKNKEECRTWNQLLNEVINSNIKLQVFGIPLIDYHQRTNKLYPIILDEICEIMRNTNECFTQTVSQNEILMTLNLINKGIKVQKWNYTLATEVLKLYLRSLPFPLLHPSKEYLGSVNVDGILSKNDLSLLIHTKTEENIAVQKLLFTTFHFIANNQVIKTPRSIAEKMTPCLAWDSHDSLDKRMYDIVEFLISNATEIYKDDKKEE</sequence>
<gene>
    <name evidence="1" type="ORF">EHI8A_204750</name>
</gene>
<dbReference type="OrthoDB" id="79452at2759"/>
<protein>
    <submittedName>
        <fullName evidence="1">RhoGAP domain containing protein</fullName>
    </submittedName>
</protein>